<dbReference type="InterPro" id="IPR016024">
    <property type="entry name" value="ARM-type_fold"/>
</dbReference>
<evidence type="ECO:0000256" key="1">
    <source>
        <dbReference type="ARBA" id="ARBA00009049"/>
    </source>
</evidence>
<feature type="region of interest" description="Disordered" evidence="4">
    <location>
        <begin position="398"/>
        <end position="424"/>
    </location>
</feature>
<dbReference type="GO" id="GO:0005085">
    <property type="term" value="F:guanyl-nucleotide exchange factor activity"/>
    <property type="evidence" value="ECO:0007669"/>
    <property type="project" value="UniProtKB-KW"/>
</dbReference>
<dbReference type="GO" id="GO:0001965">
    <property type="term" value="F:G-protein alpha-subunit binding"/>
    <property type="evidence" value="ECO:0007669"/>
    <property type="project" value="TreeGrafter"/>
</dbReference>
<dbReference type="EMBL" id="MU853555">
    <property type="protein sequence ID" value="KAK4147841.1"/>
    <property type="molecule type" value="Genomic_DNA"/>
</dbReference>
<sequence>MAQLTGPAKLAAVQKILDDLAKDLESPVLKPQERDVALEQLKLYGRNPSYAEPIFTKRGLEILTKFAFDSASDTTSRNALRVLCNTLFLQEQTRQVFVSLGYEAKACLKLRNDSWEDEFLISRLILLTTYGTNIDLPTLIENEQLADTIIQNLSRHAKRLAGTKPAPNTADPMAGMALEETLKLLFNVTNFAKDHLSAFDRAFPHISSLLSTLPPPQASAPLDPPFGLLINTLVNLDASTPTARAALFPVDKPTLLIDRLLQLLDLSLKTYNDTELEQSVTQLVCTFSLLYEHAPKPGSPAGADTDTEKDTARTVLQKTLLPTEQDRVTVLGRADTLPSRLLRNWTNPLTPNFGRAIAHLFFDLSDKSPVRFVENVGYGYASGFLFENNINVPEEALRAQGGSGQGSSSSAGGANAGRGRREVNPITGQFLDEERFADLPEMTMEEKEREAERLFVLFERLRQTGVVDVENPVATAMREGRIQELSDDDDAAEDLD</sequence>
<dbReference type="PANTHER" id="PTHR12425:SF5">
    <property type="entry name" value="SYNEMBRYN"/>
    <property type="match status" value="1"/>
</dbReference>
<dbReference type="AlphaFoldDB" id="A0AAN6VD06"/>
<dbReference type="PANTHER" id="PTHR12425">
    <property type="entry name" value="SYNEMBRYN"/>
    <property type="match status" value="1"/>
</dbReference>
<name>A0AAN6VD06_9PEZI</name>
<evidence type="ECO:0000313" key="5">
    <source>
        <dbReference type="EMBL" id="KAK4147841.1"/>
    </source>
</evidence>
<evidence type="ECO:0000256" key="2">
    <source>
        <dbReference type="ARBA" id="ARBA00022658"/>
    </source>
</evidence>
<dbReference type="GO" id="GO:0007186">
    <property type="term" value="P:G protein-coupled receptor signaling pathway"/>
    <property type="evidence" value="ECO:0007669"/>
    <property type="project" value="TreeGrafter"/>
</dbReference>
<gene>
    <name evidence="5" type="ORF">C8A04DRAFT_33933</name>
</gene>
<keyword evidence="2" id="KW-0344">Guanine-nucleotide releasing factor</keyword>
<dbReference type="RefSeq" id="XP_062641212.1">
    <property type="nucleotide sequence ID" value="XM_062782657.1"/>
</dbReference>
<evidence type="ECO:0000313" key="6">
    <source>
        <dbReference type="Proteomes" id="UP001302676"/>
    </source>
</evidence>
<evidence type="ECO:0000256" key="4">
    <source>
        <dbReference type="SAM" id="MobiDB-lite"/>
    </source>
</evidence>
<reference evidence="5" key="2">
    <citation type="submission" date="2023-05" db="EMBL/GenBank/DDBJ databases">
        <authorList>
            <consortium name="Lawrence Berkeley National Laboratory"/>
            <person name="Steindorff A."/>
            <person name="Hensen N."/>
            <person name="Bonometti L."/>
            <person name="Westerberg I."/>
            <person name="Brannstrom I.O."/>
            <person name="Guillou S."/>
            <person name="Cros-Aarteil S."/>
            <person name="Calhoun S."/>
            <person name="Haridas S."/>
            <person name="Kuo A."/>
            <person name="Mondo S."/>
            <person name="Pangilinan J."/>
            <person name="Riley R."/>
            <person name="Labutti K."/>
            <person name="Andreopoulos B."/>
            <person name="Lipzen A."/>
            <person name="Chen C."/>
            <person name="Yanf M."/>
            <person name="Daum C."/>
            <person name="Ng V."/>
            <person name="Clum A."/>
            <person name="Ohm R."/>
            <person name="Martin F."/>
            <person name="Silar P."/>
            <person name="Natvig D."/>
            <person name="Lalanne C."/>
            <person name="Gautier V."/>
            <person name="Ament-Velasquez S.L."/>
            <person name="Kruys A."/>
            <person name="Hutchinson M.I."/>
            <person name="Powell A.J."/>
            <person name="Barry K."/>
            <person name="Miller A.N."/>
            <person name="Grigoriev I.V."/>
            <person name="Debuchy R."/>
            <person name="Gladieux P."/>
            <person name="Thoren M.H."/>
            <person name="Johannesson H."/>
        </authorList>
    </citation>
    <scope>NUCLEOTIDE SEQUENCE</scope>
    <source>
        <strain evidence="5">CBS 141.50</strain>
    </source>
</reference>
<comment type="similarity">
    <text evidence="1">Belongs to the synembryn family.</text>
</comment>
<keyword evidence="6" id="KW-1185">Reference proteome</keyword>
<dbReference type="Proteomes" id="UP001302676">
    <property type="component" value="Unassembled WGS sequence"/>
</dbReference>
<accession>A0AAN6VD06</accession>
<reference evidence="5" key="1">
    <citation type="journal article" date="2023" name="Mol. Phylogenet. Evol.">
        <title>Genome-scale phylogeny and comparative genomics of the fungal order Sordariales.</title>
        <authorList>
            <person name="Hensen N."/>
            <person name="Bonometti L."/>
            <person name="Westerberg I."/>
            <person name="Brannstrom I.O."/>
            <person name="Guillou S."/>
            <person name="Cros-Aarteil S."/>
            <person name="Calhoun S."/>
            <person name="Haridas S."/>
            <person name="Kuo A."/>
            <person name="Mondo S."/>
            <person name="Pangilinan J."/>
            <person name="Riley R."/>
            <person name="LaButti K."/>
            <person name="Andreopoulos B."/>
            <person name="Lipzen A."/>
            <person name="Chen C."/>
            <person name="Yan M."/>
            <person name="Daum C."/>
            <person name="Ng V."/>
            <person name="Clum A."/>
            <person name="Steindorff A."/>
            <person name="Ohm R.A."/>
            <person name="Martin F."/>
            <person name="Silar P."/>
            <person name="Natvig D.O."/>
            <person name="Lalanne C."/>
            <person name="Gautier V."/>
            <person name="Ament-Velasquez S.L."/>
            <person name="Kruys A."/>
            <person name="Hutchinson M.I."/>
            <person name="Powell A.J."/>
            <person name="Barry K."/>
            <person name="Miller A.N."/>
            <person name="Grigoriev I.V."/>
            <person name="Debuchy R."/>
            <person name="Gladieux P."/>
            <person name="Hiltunen Thoren M."/>
            <person name="Johannesson H."/>
        </authorList>
    </citation>
    <scope>NUCLEOTIDE SEQUENCE</scope>
    <source>
        <strain evidence="5">CBS 141.50</strain>
    </source>
</reference>
<dbReference type="SUPFAM" id="SSF48371">
    <property type="entry name" value="ARM repeat"/>
    <property type="match status" value="1"/>
</dbReference>
<protein>
    <submittedName>
        <fullName evidence="5">Guanine nucleotide exchange factor synembryn-like protein</fullName>
    </submittedName>
</protein>
<dbReference type="GeneID" id="87819270"/>
<organism evidence="5 6">
    <name type="scientific">Dichotomopilus funicola</name>
    <dbReference type="NCBI Taxonomy" id="1934379"/>
    <lineage>
        <taxon>Eukaryota</taxon>
        <taxon>Fungi</taxon>
        <taxon>Dikarya</taxon>
        <taxon>Ascomycota</taxon>
        <taxon>Pezizomycotina</taxon>
        <taxon>Sordariomycetes</taxon>
        <taxon>Sordariomycetidae</taxon>
        <taxon>Sordariales</taxon>
        <taxon>Chaetomiaceae</taxon>
        <taxon>Dichotomopilus</taxon>
    </lineage>
</organism>
<dbReference type="InterPro" id="IPR019318">
    <property type="entry name" value="Gua_nucleotide_exch_fac_Ric8"/>
</dbReference>
<dbReference type="GO" id="GO:0005737">
    <property type="term" value="C:cytoplasm"/>
    <property type="evidence" value="ECO:0007669"/>
    <property type="project" value="TreeGrafter"/>
</dbReference>
<evidence type="ECO:0000256" key="3">
    <source>
        <dbReference type="ARBA" id="ARBA00023186"/>
    </source>
</evidence>
<dbReference type="Pfam" id="PF10165">
    <property type="entry name" value="Ric8"/>
    <property type="match status" value="1"/>
</dbReference>
<keyword evidence="3" id="KW-0143">Chaperone</keyword>
<comment type="caution">
    <text evidence="5">The sequence shown here is derived from an EMBL/GenBank/DDBJ whole genome shotgun (WGS) entry which is preliminary data.</text>
</comment>
<proteinExistence type="inferred from homology"/>